<dbReference type="EMBL" id="GBRH01279171">
    <property type="protein sequence ID" value="JAD18724.1"/>
    <property type="molecule type" value="Transcribed_RNA"/>
</dbReference>
<reference evidence="1" key="2">
    <citation type="journal article" date="2015" name="Data Brief">
        <title>Shoot transcriptome of the giant reed, Arundo donax.</title>
        <authorList>
            <person name="Barrero R.A."/>
            <person name="Guerrero F.D."/>
            <person name="Moolhuijzen P."/>
            <person name="Goolsby J.A."/>
            <person name="Tidwell J."/>
            <person name="Bellgard S.E."/>
            <person name="Bellgard M.I."/>
        </authorList>
    </citation>
    <scope>NUCLEOTIDE SEQUENCE</scope>
    <source>
        <tissue evidence="1">Shoot tissue taken approximately 20 cm above the soil surface</tissue>
    </source>
</reference>
<reference evidence="1" key="1">
    <citation type="submission" date="2014-09" db="EMBL/GenBank/DDBJ databases">
        <authorList>
            <person name="Magalhaes I.L.F."/>
            <person name="Oliveira U."/>
            <person name="Santos F.R."/>
            <person name="Vidigal T.H.D.A."/>
            <person name="Brescovit A.D."/>
            <person name="Santos A.J."/>
        </authorList>
    </citation>
    <scope>NUCLEOTIDE SEQUENCE</scope>
    <source>
        <tissue evidence="1">Shoot tissue taken approximately 20 cm above the soil surface</tissue>
    </source>
</reference>
<accession>A0A0A8XXL4</accession>
<organism evidence="1">
    <name type="scientific">Arundo donax</name>
    <name type="common">Giant reed</name>
    <name type="synonym">Donax arundinaceus</name>
    <dbReference type="NCBI Taxonomy" id="35708"/>
    <lineage>
        <taxon>Eukaryota</taxon>
        <taxon>Viridiplantae</taxon>
        <taxon>Streptophyta</taxon>
        <taxon>Embryophyta</taxon>
        <taxon>Tracheophyta</taxon>
        <taxon>Spermatophyta</taxon>
        <taxon>Magnoliopsida</taxon>
        <taxon>Liliopsida</taxon>
        <taxon>Poales</taxon>
        <taxon>Poaceae</taxon>
        <taxon>PACMAD clade</taxon>
        <taxon>Arundinoideae</taxon>
        <taxon>Arundineae</taxon>
        <taxon>Arundo</taxon>
    </lineage>
</organism>
<proteinExistence type="predicted"/>
<protein>
    <submittedName>
        <fullName evidence="1">Uncharacterized protein</fullName>
    </submittedName>
</protein>
<dbReference type="AlphaFoldDB" id="A0A0A8XXL4"/>
<sequence>MSKIPSLSEIEWSQWSNLTGFMLEHVQQSLCRFHAS</sequence>
<evidence type="ECO:0000313" key="1">
    <source>
        <dbReference type="EMBL" id="JAD18724.1"/>
    </source>
</evidence>
<name>A0A0A8XXL4_ARUDO</name>